<organism evidence="1 2">
    <name type="scientific">Cytobacillus citreus</name>
    <dbReference type="NCBI Taxonomy" id="2833586"/>
    <lineage>
        <taxon>Bacteria</taxon>
        <taxon>Bacillati</taxon>
        <taxon>Bacillota</taxon>
        <taxon>Bacilli</taxon>
        <taxon>Bacillales</taxon>
        <taxon>Bacillaceae</taxon>
        <taxon>Cytobacillus</taxon>
    </lineage>
</organism>
<dbReference type="RefSeq" id="WP_213103741.1">
    <property type="nucleotide sequence ID" value="NZ_JAGYPM010000004.1"/>
</dbReference>
<evidence type="ECO:0000313" key="1">
    <source>
        <dbReference type="EMBL" id="MBS4192318.1"/>
    </source>
</evidence>
<dbReference type="EMBL" id="JAGYPM010000004">
    <property type="protein sequence ID" value="MBS4192318.1"/>
    <property type="molecule type" value="Genomic_DNA"/>
</dbReference>
<comment type="caution">
    <text evidence="1">The sequence shown here is derived from an EMBL/GenBank/DDBJ whole genome shotgun (WGS) entry which is preliminary data.</text>
</comment>
<name>A0ABS5NZ08_9BACI</name>
<protein>
    <submittedName>
        <fullName evidence="1">Uncharacterized protein</fullName>
    </submittedName>
</protein>
<proteinExistence type="predicted"/>
<gene>
    <name evidence="1" type="ORF">KHA94_19335</name>
</gene>
<sequence length="138" mass="16124">MSSIKTLFEEAICYEEHVLAHYIFCLIQEGKIAWDDEDSVLFEVQPDIEKLTNMIENNFLGICKIHMYALKVKKGKWVFIFAKSPEEAKVHLWRTTGSKPLNCQELSLDQEVLIGNRFLNFREWKKEQSGFPCLVGYC</sequence>
<reference evidence="1 2" key="1">
    <citation type="submission" date="2021-05" db="EMBL/GenBank/DDBJ databases">
        <title>Novel Bacillus species.</title>
        <authorList>
            <person name="Liu G."/>
        </authorList>
    </citation>
    <scope>NUCLEOTIDE SEQUENCE [LARGE SCALE GENOMIC DNA]</scope>
    <source>
        <strain evidence="1 2">FJAT-49705</strain>
    </source>
</reference>
<evidence type="ECO:0000313" key="2">
    <source>
        <dbReference type="Proteomes" id="UP000681027"/>
    </source>
</evidence>
<dbReference type="Proteomes" id="UP000681027">
    <property type="component" value="Unassembled WGS sequence"/>
</dbReference>
<accession>A0ABS5NZ08</accession>
<keyword evidence="2" id="KW-1185">Reference proteome</keyword>